<dbReference type="InterPro" id="IPR051719">
    <property type="entry name" value="CASTOR_mTORC1"/>
</dbReference>
<dbReference type="Proteomes" id="UP000039046">
    <property type="component" value="Unassembled WGS sequence"/>
</dbReference>
<name>A0A0A1SKS9_9HYPO</name>
<dbReference type="SUPFAM" id="SSF55021">
    <property type="entry name" value="ACT-like"/>
    <property type="match status" value="1"/>
</dbReference>
<dbReference type="Pfam" id="PF13840">
    <property type="entry name" value="ACT_7"/>
    <property type="match status" value="1"/>
</dbReference>
<dbReference type="InterPro" id="IPR027795">
    <property type="entry name" value="CASTOR_ACT_dom"/>
</dbReference>
<proteinExistence type="predicted"/>
<dbReference type="PANTHER" id="PTHR31131:SF6">
    <property type="entry name" value="CASTOR ACT DOMAIN-CONTAINING PROTEIN"/>
    <property type="match status" value="1"/>
</dbReference>
<sequence>MHAQLSFLDGTFSLIHIPLDLYPTLLQPILRVLLPQKQSLDTPKTCPEDEIGGLTADEFQHVFLNISITPIECSVVCHSSWATHVFQPLIDKLPKDQAESISISTDTYMVLSVISAGLDAAGRVMELSSPLALAGVPIFFITTYYSDFILVPTKERETVVEALSTKGFQLSDQNNFINPSAYSYGSTPADTSPPGTPRPSNVTELQDRAFELLQKRNVKPYVAEGLELVQCSGREISQLAESFMHRASIGRKSSVTETEKPTWIDGVDPKLYTRLVSALVSQPRFLSITLAQDDPPSILLDKTLLPMFGDSLIGDMDSKLTPIFLDLVSLPFEVTGIVCGVAGRLVNEMQMTETAELCYLSTARASAVILPEEQAIRARGILEPIFNQSAEVTETTPATE</sequence>
<dbReference type="HOGENOM" id="CLU_036623_1_0_1"/>
<accession>A0A0A1SKS9</accession>
<reference evidence="3 4" key="1">
    <citation type="journal article" date="2015" name="Genome Announc.">
        <title>Draft Genome Sequence and Gene Annotation of the Entomopathogenic Fungus Verticillium hemipterigenum.</title>
        <authorList>
            <person name="Horn F."/>
            <person name="Habel A."/>
            <person name="Scharf D.H."/>
            <person name="Dworschak J."/>
            <person name="Brakhage A.A."/>
            <person name="Guthke R."/>
            <person name="Hertweck C."/>
            <person name="Linde J."/>
        </authorList>
    </citation>
    <scope>NUCLEOTIDE SEQUENCE [LARGE SCALE GENOMIC DNA]</scope>
</reference>
<evidence type="ECO:0000313" key="4">
    <source>
        <dbReference type="Proteomes" id="UP000039046"/>
    </source>
</evidence>
<feature type="region of interest" description="Disordered" evidence="1">
    <location>
        <begin position="181"/>
        <end position="200"/>
    </location>
</feature>
<evidence type="ECO:0000256" key="1">
    <source>
        <dbReference type="SAM" id="MobiDB-lite"/>
    </source>
</evidence>
<feature type="compositionally biased region" description="Polar residues" evidence="1">
    <location>
        <begin position="181"/>
        <end position="190"/>
    </location>
</feature>
<dbReference type="GO" id="GO:0046394">
    <property type="term" value="P:carboxylic acid biosynthetic process"/>
    <property type="evidence" value="ECO:0007669"/>
    <property type="project" value="UniProtKB-ARBA"/>
</dbReference>
<evidence type="ECO:0000313" key="3">
    <source>
        <dbReference type="EMBL" id="CEJ80858.1"/>
    </source>
</evidence>
<protein>
    <recommendedName>
        <fullName evidence="2">CASTOR ACT domain-containing protein</fullName>
    </recommendedName>
</protein>
<dbReference type="AlphaFoldDB" id="A0A0A1SKS9"/>
<dbReference type="PANTHER" id="PTHR31131">
    <property type="entry name" value="CHROMOSOME 1, WHOLE GENOME SHOTGUN SEQUENCE"/>
    <property type="match status" value="1"/>
</dbReference>
<gene>
    <name evidence="3" type="ORF">VHEMI01017</name>
</gene>
<dbReference type="GO" id="GO:0006520">
    <property type="term" value="P:amino acid metabolic process"/>
    <property type="evidence" value="ECO:0007669"/>
    <property type="project" value="UniProtKB-ARBA"/>
</dbReference>
<dbReference type="OrthoDB" id="58529at2759"/>
<dbReference type="Gene3D" id="3.30.2130.10">
    <property type="entry name" value="VC0802-like"/>
    <property type="match status" value="1"/>
</dbReference>
<feature type="domain" description="CASTOR ACT" evidence="2">
    <location>
        <begin position="104"/>
        <end position="164"/>
    </location>
</feature>
<keyword evidence="4" id="KW-1185">Reference proteome</keyword>
<dbReference type="EMBL" id="CDHN01000001">
    <property type="protein sequence ID" value="CEJ80858.1"/>
    <property type="molecule type" value="Genomic_DNA"/>
</dbReference>
<dbReference type="InterPro" id="IPR045865">
    <property type="entry name" value="ACT-like_dom_sf"/>
</dbReference>
<organism evidence="3 4">
    <name type="scientific">[Torrubiella] hemipterigena</name>
    <dbReference type="NCBI Taxonomy" id="1531966"/>
    <lineage>
        <taxon>Eukaryota</taxon>
        <taxon>Fungi</taxon>
        <taxon>Dikarya</taxon>
        <taxon>Ascomycota</taxon>
        <taxon>Pezizomycotina</taxon>
        <taxon>Sordariomycetes</taxon>
        <taxon>Hypocreomycetidae</taxon>
        <taxon>Hypocreales</taxon>
        <taxon>Clavicipitaceae</taxon>
        <taxon>Clavicipitaceae incertae sedis</taxon>
        <taxon>'Torrubiella' clade</taxon>
    </lineage>
</organism>
<evidence type="ECO:0000259" key="2">
    <source>
        <dbReference type="Pfam" id="PF13840"/>
    </source>
</evidence>